<dbReference type="PANTHER" id="PTHR32133">
    <property type="entry name" value="OS07G0120400 PROTEIN"/>
    <property type="match status" value="1"/>
</dbReference>
<dbReference type="InterPro" id="IPR036047">
    <property type="entry name" value="F-box-like_dom_sf"/>
</dbReference>
<evidence type="ECO:0008006" key="3">
    <source>
        <dbReference type="Google" id="ProtNLM"/>
    </source>
</evidence>
<protein>
    <recommendedName>
        <fullName evidence="3">F-box domain-containing protein</fullName>
    </recommendedName>
</protein>
<dbReference type="SUPFAM" id="SSF81383">
    <property type="entry name" value="F-box domain"/>
    <property type="match status" value="1"/>
</dbReference>
<dbReference type="PANTHER" id="PTHR32133:SF386">
    <property type="entry name" value="F-BOX DOMAIN-CONTAINING PROTEIN"/>
    <property type="match status" value="1"/>
</dbReference>
<dbReference type="AlphaFoldDB" id="A0AAD8RY55"/>
<dbReference type="EMBL" id="JAUUTY010000004">
    <property type="protein sequence ID" value="KAK1642179.1"/>
    <property type="molecule type" value="Genomic_DNA"/>
</dbReference>
<name>A0AAD8RY55_LOLMU</name>
<evidence type="ECO:0000313" key="1">
    <source>
        <dbReference type="EMBL" id="KAK1642179.1"/>
    </source>
</evidence>
<organism evidence="1 2">
    <name type="scientific">Lolium multiflorum</name>
    <name type="common">Italian ryegrass</name>
    <name type="synonym">Lolium perenne subsp. multiflorum</name>
    <dbReference type="NCBI Taxonomy" id="4521"/>
    <lineage>
        <taxon>Eukaryota</taxon>
        <taxon>Viridiplantae</taxon>
        <taxon>Streptophyta</taxon>
        <taxon>Embryophyta</taxon>
        <taxon>Tracheophyta</taxon>
        <taxon>Spermatophyta</taxon>
        <taxon>Magnoliopsida</taxon>
        <taxon>Liliopsida</taxon>
        <taxon>Poales</taxon>
        <taxon>Poaceae</taxon>
        <taxon>BOP clade</taxon>
        <taxon>Pooideae</taxon>
        <taxon>Poodae</taxon>
        <taxon>Poeae</taxon>
        <taxon>Poeae Chloroplast Group 2 (Poeae type)</taxon>
        <taxon>Loliodinae</taxon>
        <taxon>Loliinae</taxon>
        <taxon>Lolium</taxon>
    </lineage>
</organism>
<proteinExistence type="predicted"/>
<accession>A0AAD8RY55</accession>
<sequence length="453" mass="50289">MPPPPPPPPALLDELIEEIFLRLPPDHPACLVRASLASKLWLGILTGARFRGLYRERHGSPPMLGFIYSGDIREEEEEDNLPYFVATTKFGMRIPGVEDWRGWHKDYTAWDCRHGRVLFADTNIFTMPLVVWDPMTGRRRLLYAPEDYDSSGAAVLCSVAGCDHRACHAGPFQVAFVGLYCSDEGCVAQAHVSLPEVVKWSKPCSLDLPAQYAFIVNRPPVLIQGALYFTLIYELEDGDDDNDEAAILEYDLVSNCLTLVDAPPVKTGLAGDIVLMAMEDGSLGFAHVDGLNLNLWSRHMGSNGVASWPRHRVINLETLIPIRNPKEKLRPIGSVEGSDVIFVTMDLGSIYEINLKSLQWKKIWSREKCCALFPYMSFYNPPDAGASWAASAASTNGDVQCSARVPPVVEDCKDLHNAFKGGTKETDHLHLCPPRRGAQQRAICISYAEAYVE</sequence>
<keyword evidence="2" id="KW-1185">Reference proteome</keyword>
<gene>
    <name evidence="1" type="ORF">QYE76_059984</name>
</gene>
<dbReference type="Proteomes" id="UP001231189">
    <property type="component" value="Unassembled WGS sequence"/>
</dbReference>
<evidence type="ECO:0000313" key="2">
    <source>
        <dbReference type="Proteomes" id="UP001231189"/>
    </source>
</evidence>
<reference evidence="1" key="1">
    <citation type="submission" date="2023-07" db="EMBL/GenBank/DDBJ databases">
        <title>A chromosome-level genome assembly of Lolium multiflorum.</title>
        <authorList>
            <person name="Chen Y."/>
            <person name="Copetti D."/>
            <person name="Kolliker R."/>
            <person name="Studer B."/>
        </authorList>
    </citation>
    <scope>NUCLEOTIDE SEQUENCE</scope>
    <source>
        <strain evidence="1">02402/16</strain>
        <tissue evidence="1">Leaf</tissue>
    </source>
</reference>
<comment type="caution">
    <text evidence="1">The sequence shown here is derived from an EMBL/GenBank/DDBJ whole genome shotgun (WGS) entry which is preliminary data.</text>
</comment>